<protein>
    <submittedName>
        <fullName evidence="9">Outer membrane transport energization protein ExbD</fullName>
    </submittedName>
</protein>
<dbReference type="GO" id="GO:0005886">
    <property type="term" value="C:plasma membrane"/>
    <property type="evidence" value="ECO:0007669"/>
    <property type="project" value="UniProtKB-SubCell"/>
</dbReference>
<dbReference type="Gene3D" id="3.30.420.270">
    <property type="match status" value="1"/>
</dbReference>
<dbReference type="PANTHER" id="PTHR30558">
    <property type="entry name" value="EXBD MEMBRANE COMPONENT OF PMF-DRIVEN MACROMOLECULE IMPORT SYSTEM"/>
    <property type="match status" value="1"/>
</dbReference>
<dbReference type="GO" id="GO:0022857">
    <property type="term" value="F:transmembrane transporter activity"/>
    <property type="evidence" value="ECO:0007669"/>
    <property type="project" value="InterPro"/>
</dbReference>
<sequence>MRISHSKTRRRPIGLTSLIDVIFLLLLFFMLASTFSHYQALPLSGGGGTATTATNAPRPALLRIHGEGRMDLNGRPVTLEDLASRLAELKENDIAKVAILSGEKANVQDVVSAMDAVEAAELSSILVAGR</sequence>
<dbReference type="RefSeq" id="WP_210203466.1">
    <property type="nucleotide sequence ID" value="NZ_QAYG01000002.1"/>
</dbReference>
<keyword evidence="6 8" id="KW-0472">Membrane</keyword>
<evidence type="ECO:0000256" key="5">
    <source>
        <dbReference type="ARBA" id="ARBA00022989"/>
    </source>
</evidence>
<keyword evidence="5 8" id="KW-1133">Transmembrane helix</keyword>
<comment type="caution">
    <text evidence="9">The sequence shown here is derived from an EMBL/GenBank/DDBJ whole genome shotgun (WGS) entry which is preliminary data.</text>
</comment>
<evidence type="ECO:0000256" key="6">
    <source>
        <dbReference type="ARBA" id="ARBA00023136"/>
    </source>
</evidence>
<keyword evidence="7" id="KW-0813">Transport</keyword>
<name>A0A2T5VCX9_9HYPH</name>
<evidence type="ECO:0000313" key="10">
    <source>
        <dbReference type="Proteomes" id="UP000244081"/>
    </source>
</evidence>
<dbReference type="PANTHER" id="PTHR30558:SF3">
    <property type="entry name" value="BIOPOLYMER TRANSPORT PROTEIN EXBD-RELATED"/>
    <property type="match status" value="1"/>
</dbReference>
<dbReference type="Pfam" id="PF02472">
    <property type="entry name" value="ExbD"/>
    <property type="match status" value="1"/>
</dbReference>
<evidence type="ECO:0000256" key="8">
    <source>
        <dbReference type="SAM" id="Phobius"/>
    </source>
</evidence>
<gene>
    <name evidence="9" type="ORF">C8N35_102325</name>
</gene>
<evidence type="ECO:0000256" key="4">
    <source>
        <dbReference type="ARBA" id="ARBA00022692"/>
    </source>
</evidence>
<keyword evidence="10" id="KW-1185">Reference proteome</keyword>
<reference evidence="9 10" key="1">
    <citation type="submission" date="2018-04" db="EMBL/GenBank/DDBJ databases">
        <title>Genomic Encyclopedia of Archaeal and Bacterial Type Strains, Phase II (KMG-II): from individual species to whole genera.</title>
        <authorList>
            <person name="Goeker M."/>
        </authorList>
    </citation>
    <scope>NUCLEOTIDE SEQUENCE [LARGE SCALE GENOMIC DNA]</scope>
    <source>
        <strain evidence="9 10">DSM 23382</strain>
    </source>
</reference>
<keyword evidence="4 7" id="KW-0812">Transmembrane</keyword>
<evidence type="ECO:0000256" key="3">
    <source>
        <dbReference type="ARBA" id="ARBA00022475"/>
    </source>
</evidence>
<evidence type="ECO:0000313" key="9">
    <source>
        <dbReference type="EMBL" id="PTW61610.1"/>
    </source>
</evidence>
<organism evidence="9 10">
    <name type="scientific">Breoghania corrubedonensis</name>
    <dbReference type="NCBI Taxonomy" id="665038"/>
    <lineage>
        <taxon>Bacteria</taxon>
        <taxon>Pseudomonadati</taxon>
        <taxon>Pseudomonadota</taxon>
        <taxon>Alphaproteobacteria</taxon>
        <taxon>Hyphomicrobiales</taxon>
        <taxon>Stappiaceae</taxon>
        <taxon>Breoghania</taxon>
    </lineage>
</organism>
<dbReference type="GO" id="GO:0015031">
    <property type="term" value="P:protein transport"/>
    <property type="evidence" value="ECO:0007669"/>
    <property type="project" value="UniProtKB-KW"/>
</dbReference>
<evidence type="ECO:0000256" key="7">
    <source>
        <dbReference type="RuleBase" id="RU003879"/>
    </source>
</evidence>
<proteinExistence type="inferred from homology"/>
<dbReference type="InterPro" id="IPR003400">
    <property type="entry name" value="ExbD"/>
</dbReference>
<evidence type="ECO:0000256" key="2">
    <source>
        <dbReference type="ARBA" id="ARBA00005811"/>
    </source>
</evidence>
<dbReference type="EMBL" id="QAYG01000002">
    <property type="protein sequence ID" value="PTW61610.1"/>
    <property type="molecule type" value="Genomic_DNA"/>
</dbReference>
<dbReference type="Proteomes" id="UP000244081">
    <property type="component" value="Unassembled WGS sequence"/>
</dbReference>
<dbReference type="AlphaFoldDB" id="A0A2T5VCX9"/>
<comment type="subcellular location">
    <subcellularLocation>
        <location evidence="1">Cell membrane</location>
        <topology evidence="1">Single-pass membrane protein</topology>
    </subcellularLocation>
    <subcellularLocation>
        <location evidence="7">Cell membrane</location>
        <topology evidence="7">Single-pass type II membrane protein</topology>
    </subcellularLocation>
</comment>
<comment type="similarity">
    <text evidence="2 7">Belongs to the ExbD/TolR family.</text>
</comment>
<evidence type="ECO:0000256" key="1">
    <source>
        <dbReference type="ARBA" id="ARBA00004162"/>
    </source>
</evidence>
<accession>A0A2T5VCX9</accession>
<keyword evidence="3" id="KW-1003">Cell membrane</keyword>
<keyword evidence="7" id="KW-0653">Protein transport</keyword>
<feature type="transmembrane region" description="Helical" evidence="8">
    <location>
        <begin position="12"/>
        <end position="32"/>
    </location>
</feature>